<proteinExistence type="predicted"/>
<dbReference type="AlphaFoldDB" id="A0A4Z2JAF3"/>
<gene>
    <name evidence="1" type="ORF">EYF80_002401</name>
</gene>
<evidence type="ECO:0000313" key="2">
    <source>
        <dbReference type="Proteomes" id="UP000314294"/>
    </source>
</evidence>
<reference evidence="1 2" key="1">
    <citation type="submission" date="2019-03" db="EMBL/GenBank/DDBJ databases">
        <title>First draft genome of Liparis tanakae, snailfish: a comprehensive survey of snailfish specific genes.</title>
        <authorList>
            <person name="Kim W."/>
            <person name="Song I."/>
            <person name="Jeong J.-H."/>
            <person name="Kim D."/>
            <person name="Kim S."/>
            <person name="Ryu S."/>
            <person name="Song J.Y."/>
            <person name="Lee S.K."/>
        </authorList>
    </citation>
    <scope>NUCLEOTIDE SEQUENCE [LARGE SCALE GENOMIC DNA]</scope>
    <source>
        <tissue evidence="1">Muscle</tissue>
    </source>
</reference>
<comment type="caution">
    <text evidence="1">The sequence shown here is derived from an EMBL/GenBank/DDBJ whole genome shotgun (WGS) entry which is preliminary data.</text>
</comment>
<keyword evidence="2" id="KW-1185">Reference proteome</keyword>
<accession>A0A4Z2JAF3</accession>
<protein>
    <submittedName>
        <fullName evidence="1">Uncharacterized protein</fullName>
    </submittedName>
</protein>
<organism evidence="1 2">
    <name type="scientific">Liparis tanakae</name>
    <name type="common">Tanaka's snailfish</name>
    <dbReference type="NCBI Taxonomy" id="230148"/>
    <lineage>
        <taxon>Eukaryota</taxon>
        <taxon>Metazoa</taxon>
        <taxon>Chordata</taxon>
        <taxon>Craniata</taxon>
        <taxon>Vertebrata</taxon>
        <taxon>Euteleostomi</taxon>
        <taxon>Actinopterygii</taxon>
        <taxon>Neopterygii</taxon>
        <taxon>Teleostei</taxon>
        <taxon>Neoteleostei</taxon>
        <taxon>Acanthomorphata</taxon>
        <taxon>Eupercaria</taxon>
        <taxon>Perciformes</taxon>
        <taxon>Cottioidei</taxon>
        <taxon>Cottales</taxon>
        <taxon>Liparidae</taxon>
        <taxon>Liparis</taxon>
    </lineage>
</organism>
<evidence type="ECO:0000313" key="1">
    <source>
        <dbReference type="EMBL" id="TNN87199.1"/>
    </source>
</evidence>
<name>A0A4Z2JAF3_9TELE</name>
<dbReference type="EMBL" id="SRLO01000011">
    <property type="protein sequence ID" value="TNN87199.1"/>
    <property type="molecule type" value="Genomic_DNA"/>
</dbReference>
<dbReference type="Proteomes" id="UP000314294">
    <property type="component" value="Unassembled WGS sequence"/>
</dbReference>
<sequence>MACPEFGEPTGQGKLESRVRGGYWTQGAGVSQGKRQELNVTGRRQLEPTRPRLDALGTLVSQDDTRFENSLNGNSNPTSVVLEPGSHCLDLNKHRAEQSLEDYLLGLWLKT</sequence>